<accession>A0A399J2G5</accession>
<dbReference type="EMBL" id="QWJJ01000004">
    <property type="protein sequence ID" value="RII39623.1"/>
    <property type="molecule type" value="Genomic_DNA"/>
</dbReference>
<keyword evidence="2" id="KW-1133">Transmembrane helix</keyword>
<gene>
    <name evidence="3" type="ORF">DL237_05575</name>
</gene>
<keyword evidence="4" id="KW-1185">Reference proteome</keyword>
<dbReference type="RefSeq" id="WP_119398058.1">
    <property type="nucleotide sequence ID" value="NZ_QWJJ01000004.1"/>
</dbReference>
<evidence type="ECO:0000313" key="4">
    <source>
        <dbReference type="Proteomes" id="UP000265848"/>
    </source>
</evidence>
<dbReference type="NCBIfam" id="NF009316">
    <property type="entry name" value="PRK12674.1-5"/>
    <property type="match status" value="1"/>
</dbReference>
<dbReference type="InterPro" id="IPR005133">
    <property type="entry name" value="PhaG_MnhG_YufB"/>
</dbReference>
<protein>
    <submittedName>
        <fullName evidence="3">Na+/H+ antiporter subunit G</fullName>
    </submittedName>
</protein>
<organism evidence="3 4">
    <name type="scientific">Pseudooceanicola sediminis</name>
    <dbReference type="NCBI Taxonomy" id="2211117"/>
    <lineage>
        <taxon>Bacteria</taxon>
        <taxon>Pseudomonadati</taxon>
        <taxon>Pseudomonadota</taxon>
        <taxon>Alphaproteobacteria</taxon>
        <taxon>Rhodobacterales</taxon>
        <taxon>Paracoccaceae</taxon>
        <taxon>Pseudooceanicola</taxon>
    </lineage>
</organism>
<keyword evidence="2" id="KW-0472">Membrane</keyword>
<sequence length="120" mass="12819">MNMLAEILVTAMIVIGALFTLIGSFGLLKLNLPMSRLHAPTKAGTLGVGGILLASMLYSFADGPGSLHELLIAAFLFVTAPVSAYFIAKVHIHRGQLGQDLPPPPEDSIWATREKPLPEE</sequence>
<name>A0A399J2G5_9RHOB</name>
<comment type="caution">
    <text evidence="3">The sequence shown here is derived from an EMBL/GenBank/DDBJ whole genome shotgun (WGS) entry which is preliminary data.</text>
</comment>
<dbReference type="Proteomes" id="UP000265848">
    <property type="component" value="Unassembled WGS sequence"/>
</dbReference>
<dbReference type="NCBIfam" id="TIGR01300">
    <property type="entry name" value="CPA3_mnhG_phaG"/>
    <property type="match status" value="1"/>
</dbReference>
<evidence type="ECO:0000313" key="3">
    <source>
        <dbReference type="EMBL" id="RII39623.1"/>
    </source>
</evidence>
<dbReference type="OrthoDB" id="4427992at2"/>
<evidence type="ECO:0000256" key="2">
    <source>
        <dbReference type="SAM" id="Phobius"/>
    </source>
</evidence>
<keyword evidence="2" id="KW-0812">Transmembrane</keyword>
<feature type="region of interest" description="Disordered" evidence="1">
    <location>
        <begin position="96"/>
        <end position="120"/>
    </location>
</feature>
<evidence type="ECO:0000256" key="1">
    <source>
        <dbReference type="SAM" id="MobiDB-lite"/>
    </source>
</evidence>
<feature type="transmembrane region" description="Helical" evidence="2">
    <location>
        <begin position="6"/>
        <end position="31"/>
    </location>
</feature>
<dbReference type="GO" id="GO:0015385">
    <property type="term" value="F:sodium:proton antiporter activity"/>
    <property type="evidence" value="ECO:0007669"/>
    <property type="project" value="TreeGrafter"/>
</dbReference>
<dbReference type="AlphaFoldDB" id="A0A399J2G5"/>
<reference evidence="3 4" key="1">
    <citation type="submission" date="2018-08" db="EMBL/GenBank/DDBJ databases">
        <title>Pseudooceanicola sediminis CY03 in the family Rhodobacteracea.</title>
        <authorList>
            <person name="Zhang Y.-J."/>
        </authorList>
    </citation>
    <scope>NUCLEOTIDE SEQUENCE [LARGE SCALE GENOMIC DNA]</scope>
    <source>
        <strain evidence="3 4">CY03</strain>
    </source>
</reference>
<dbReference type="Pfam" id="PF03334">
    <property type="entry name" value="PhaG_MnhG_YufB"/>
    <property type="match status" value="1"/>
</dbReference>
<dbReference type="PANTHER" id="PTHR34703">
    <property type="entry name" value="ANTIPORTER SUBUNIT MNHG2-RELATED"/>
    <property type="match status" value="1"/>
</dbReference>
<dbReference type="PANTHER" id="PTHR34703:SF1">
    <property type="entry name" value="ANTIPORTER SUBUNIT MNHG2-RELATED"/>
    <property type="match status" value="1"/>
</dbReference>
<proteinExistence type="predicted"/>
<feature type="transmembrane region" description="Helical" evidence="2">
    <location>
        <begin position="43"/>
        <end position="61"/>
    </location>
</feature>
<feature type="transmembrane region" description="Helical" evidence="2">
    <location>
        <begin position="67"/>
        <end position="88"/>
    </location>
</feature>